<dbReference type="EMBL" id="GDID01007731">
    <property type="protein sequence ID" value="JAP88875.1"/>
    <property type="molecule type" value="Transcribed_RNA"/>
</dbReference>
<feature type="non-terminal residue" evidence="2">
    <location>
        <position position="1"/>
    </location>
</feature>
<keyword evidence="1" id="KW-0175">Coiled coil</keyword>
<gene>
    <name evidence="2" type="ORF">TPC1_31630</name>
</gene>
<evidence type="ECO:0000256" key="1">
    <source>
        <dbReference type="SAM" id="Coils"/>
    </source>
</evidence>
<feature type="non-terminal residue" evidence="2">
    <location>
        <position position="334"/>
    </location>
</feature>
<name>A0A146JYS5_9EUKA</name>
<evidence type="ECO:0000313" key="2">
    <source>
        <dbReference type="EMBL" id="JAP88875.1"/>
    </source>
</evidence>
<reference evidence="2" key="1">
    <citation type="submission" date="2015-07" db="EMBL/GenBank/DDBJ databases">
        <title>Adaptation to a free-living lifestyle via gene acquisitions in the diplomonad Trepomonas sp. PC1.</title>
        <authorList>
            <person name="Xu F."/>
            <person name="Jerlstrom-Hultqvist J."/>
            <person name="Kolisko M."/>
            <person name="Simpson A.G.B."/>
            <person name="Roger A.J."/>
            <person name="Svard S.G."/>
            <person name="Andersson J.O."/>
        </authorList>
    </citation>
    <scope>NUCLEOTIDE SEQUENCE</scope>
    <source>
        <strain evidence="2">PC1</strain>
    </source>
</reference>
<sequence length="334" mass="39550">KFEPLTGKLFAYGQQFDFKSIPQYIILQVQSVIAPDLKALNQQIQLFQRLKYLIIPNVEVFDEQCCHQLFTLYVIFAPKTKLMRQNSIYQNWSLRNLILSYQTKYDNKSLSLVFLRELHIYEVSLNAFIGVVIRKVQIFKESIVQCQPKKALNNWCLKMQDESKNYQSRKLFANIENSIFYKTTREKLLMFGMNNKAKYCSIFYSLKERINGIVEDIQKYEQDLQSAMQLHQQLSLIDQRQNLDQLNQIKQIIQFHQETEYQNGILTIHSTHLTDVQIKMIDEFSEDIDEIKAPNLTSLQGFDHKKYRFVKKMYIPNVVDIGAQRFSSVQRLIL</sequence>
<feature type="coiled-coil region" evidence="1">
    <location>
        <begin position="210"/>
        <end position="237"/>
    </location>
</feature>
<dbReference type="AlphaFoldDB" id="A0A146JYS5"/>
<protein>
    <submittedName>
        <fullName evidence="2">Uncharacterized protein</fullName>
    </submittedName>
</protein>
<organism evidence="2">
    <name type="scientific">Trepomonas sp. PC1</name>
    <dbReference type="NCBI Taxonomy" id="1076344"/>
    <lineage>
        <taxon>Eukaryota</taxon>
        <taxon>Metamonada</taxon>
        <taxon>Diplomonadida</taxon>
        <taxon>Hexamitidae</taxon>
        <taxon>Hexamitinae</taxon>
        <taxon>Trepomonas</taxon>
    </lineage>
</organism>
<proteinExistence type="predicted"/>
<accession>A0A146JYS5</accession>